<reference evidence="1" key="1">
    <citation type="submission" date="2020-05" db="EMBL/GenBank/DDBJ databases">
        <title>Large-scale comparative analyses of tick genomes elucidate their genetic diversity and vector capacities.</title>
        <authorList>
            <person name="Jia N."/>
            <person name="Wang J."/>
            <person name="Shi W."/>
            <person name="Du L."/>
            <person name="Sun Y."/>
            <person name="Zhan W."/>
            <person name="Jiang J."/>
            <person name="Wang Q."/>
            <person name="Zhang B."/>
            <person name="Ji P."/>
            <person name="Sakyi L.B."/>
            <person name="Cui X."/>
            <person name="Yuan T."/>
            <person name="Jiang B."/>
            <person name="Yang W."/>
            <person name="Lam T.T.-Y."/>
            <person name="Chang Q."/>
            <person name="Ding S."/>
            <person name="Wang X."/>
            <person name="Zhu J."/>
            <person name="Ruan X."/>
            <person name="Zhao L."/>
            <person name="Wei J."/>
            <person name="Que T."/>
            <person name="Du C."/>
            <person name="Cheng J."/>
            <person name="Dai P."/>
            <person name="Han X."/>
            <person name="Huang E."/>
            <person name="Gao Y."/>
            <person name="Liu J."/>
            <person name="Shao H."/>
            <person name="Ye R."/>
            <person name="Li L."/>
            <person name="Wei W."/>
            <person name="Wang X."/>
            <person name="Wang C."/>
            <person name="Yang T."/>
            <person name="Huo Q."/>
            <person name="Li W."/>
            <person name="Guo W."/>
            <person name="Chen H."/>
            <person name="Zhou L."/>
            <person name="Ni X."/>
            <person name="Tian J."/>
            <person name="Zhou Y."/>
            <person name="Sheng Y."/>
            <person name="Liu T."/>
            <person name="Pan Y."/>
            <person name="Xia L."/>
            <person name="Li J."/>
            <person name="Zhao F."/>
            <person name="Cao W."/>
        </authorList>
    </citation>
    <scope>NUCLEOTIDE SEQUENCE</scope>
    <source>
        <strain evidence="1">Hyas-2018</strain>
    </source>
</reference>
<name>A0ACB7S0W5_HYAAI</name>
<dbReference type="EMBL" id="CM023486">
    <property type="protein sequence ID" value="KAH6927686.1"/>
    <property type="molecule type" value="Genomic_DNA"/>
</dbReference>
<evidence type="ECO:0000313" key="2">
    <source>
        <dbReference type="Proteomes" id="UP000821845"/>
    </source>
</evidence>
<protein>
    <submittedName>
        <fullName evidence="1">Uncharacterized protein</fullName>
    </submittedName>
</protein>
<comment type="caution">
    <text evidence="1">The sequence shown here is derived from an EMBL/GenBank/DDBJ whole genome shotgun (WGS) entry which is preliminary data.</text>
</comment>
<organism evidence="1 2">
    <name type="scientific">Hyalomma asiaticum</name>
    <name type="common">Tick</name>
    <dbReference type="NCBI Taxonomy" id="266040"/>
    <lineage>
        <taxon>Eukaryota</taxon>
        <taxon>Metazoa</taxon>
        <taxon>Ecdysozoa</taxon>
        <taxon>Arthropoda</taxon>
        <taxon>Chelicerata</taxon>
        <taxon>Arachnida</taxon>
        <taxon>Acari</taxon>
        <taxon>Parasitiformes</taxon>
        <taxon>Ixodida</taxon>
        <taxon>Ixodoidea</taxon>
        <taxon>Ixodidae</taxon>
        <taxon>Hyalomminae</taxon>
        <taxon>Hyalomma</taxon>
    </lineage>
</organism>
<keyword evidence="2" id="KW-1185">Reference proteome</keyword>
<dbReference type="Proteomes" id="UP000821845">
    <property type="component" value="Chromosome 6"/>
</dbReference>
<proteinExistence type="predicted"/>
<evidence type="ECO:0000313" key="1">
    <source>
        <dbReference type="EMBL" id="KAH6927686.1"/>
    </source>
</evidence>
<sequence>MLGSGDAGYRDNTGKLHVVERLKDMIKCLDQQLAPAELEALLSQHPLVAEAAVVGIDHPELGEAPTAFVVAQGRVEADELKHLVAGTVPLVAFLL</sequence>
<accession>A0ACB7S0W5</accession>
<gene>
    <name evidence="1" type="ORF">HPB50_007050</name>
</gene>